<feature type="compositionally biased region" description="Low complexity" evidence="1">
    <location>
        <begin position="20"/>
        <end position="33"/>
    </location>
</feature>
<name>A0A6G1HJC3_9PEZI</name>
<feature type="region of interest" description="Disordered" evidence="1">
    <location>
        <begin position="1"/>
        <end position="73"/>
    </location>
</feature>
<evidence type="ECO:0000256" key="1">
    <source>
        <dbReference type="SAM" id="MobiDB-lite"/>
    </source>
</evidence>
<dbReference type="Pfam" id="PF25318">
    <property type="entry name" value="WHD_GDS1"/>
    <property type="match status" value="1"/>
</dbReference>
<feature type="region of interest" description="Disordered" evidence="1">
    <location>
        <begin position="185"/>
        <end position="220"/>
    </location>
</feature>
<evidence type="ECO:0000313" key="3">
    <source>
        <dbReference type="EMBL" id="KAF2396110.1"/>
    </source>
</evidence>
<evidence type="ECO:0000259" key="2">
    <source>
        <dbReference type="Pfam" id="PF25318"/>
    </source>
</evidence>
<dbReference type="InterPro" id="IPR057511">
    <property type="entry name" value="WH_GDS1"/>
</dbReference>
<gene>
    <name evidence="3" type="ORF">EJ06DRAFT_534242</name>
</gene>
<dbReference type="EMBL" id="ML996708">
    <property type="protein sequence ID" value="KAF2396110.1"/>
    <property type="molecule type" value="Genomic_DNA"/>
</dbReference>
<feature type="compositionally biased region" description="Basic residues" evidence="1">
    <location>
        <begin position="40"/>
        <end position="54"/>
    </location>
</feature>
<keyword evidence="4" id="KW-1185">Reference proteome</keyword>
<dbReference type="AlphaFoldDB" id="A0A6G1HJC3"/>
<sequence length="371" mass="40148">MAYNTRRKSVSLSQLGIRVPAGSRAAPRAAPPSTDEPPAKKVKRAHDHHRKPERRRVEHTPPPSPGEDGAFVDTEGIDDEIVVAVIKQLEKTGNRPHLLKELAAVLCTSIPIVTSSANQSAIISSRLANYLRRSWTAMAPCPLGKELVGTHPKRIYFFLTTQPRQPLPAAPDAPLPMARIISPSLTSADDESDPDSDAEDPALRARAELSPSPEVDLSAPELEGPEVRFDPHGFSGVQPPAPPHNALGANTPPLERDEREFTATACSLQRRRMAPSVPVVQIQGSMEQSFVEESDDGAAWRNKESAELFGFGRALMPVGLPLPLARAWAGADASSPMLKPAMHAGDVEARAYAVCCEAVQLEELEDLFEAY</sequence>
<protein>
    <recommendedName>
        <fullName evidence="2">GDS1 winged helix domain-containing protein</fullName>
    </recommendedName>
</protein>
<dbReference type="Proteomes" id="UP000799640">
    <property type="component" value="Unassembled WGS sequence"/>
</dbReference>
<evidence type="ECO:0000313" key="4">
    <source>
        <dbReference type="Proteomes" id="UP000799640"/>
    </source>
</evidence>
<proteinExistence type="predicted"/>
<organism evidence="3 4">
    <name type="scientific">Trichodelitschia bisporula</name>
    <dbReference type="NCBI Taxonomy" id="703511"/>
    <lineage>
        <taxon>Eukaryota</taxon>
        <taxon>Fungi</taxon>
        <taxon>Dikarya</taxon>
        <taxon>Ascomycota</taxon>
        <taxon>Pezizomycotina</taxon>
        <taxon>Dothideomycetes</taxon>
        <taxon>Dothideomycetes incertae sedis</taxon>
        <taxon>Phaeotrichales</taxon>
        <taxon>Phaeotrichaceae</taxon>
        <taxon>Trichodelitschia</taxon>
    </lineage>
</organism>
<feature type="domain" description="GDS1 winged helix" evidence="2">
    <location>
        <begin position="73"/>
        <end position="166"/>
    </location>
</feature>
<dbReference type="OrthoDB" id="4150221at2759"/>
<reference evidence="3" key="1">
    <citation type="journal article" date="2020" name="Stud. Mycol.">
        <title>101 Dothideomycetes genomes: a test case for predicting lifestyles and emergence of pathogens.</title>
        <authorList>
            <person name="Haridas S."/>
            <person name="Albert R."/>
            <person name="Binder M."/>
            <person name="Bloem J."/>
            <person name="Labutti K."/>
            <person name="Salamov A."/>
            <person name="Andreopoulos B."/>
            <person name="Baker S."/>
            <person name="Barry K."/>
            <person name="Bills G."/>
            <person name="Bluhm B."/>
            <person name="Cannon C."/>
            <person name="Castanera R."/>
            <person name="Culley D."/>
            <person name="Daum C."/>
            <person name="Ezra D."/>
            <person name="Gonzalez J."/>
            <person name="Henrissat B."/>
            <person name="Kuo A."/>
            <person name="Liang C."/>
            <person name="Lipzen A."/>
            <person name="Lutzoni F."/>
            <person name="Magnuson J."/>
            <person name="Mondo S."/>
            <person name="Nolan M."/>
            <person name="Ohm R."/>
            <person name="Pangilinan J."/>
            <person name="Park H.-J."/>
            <person name="Ramirez L."/>
            <person name="Alfaro M."/>
            <person name="Sun H."/>
            <person name="Tritt A."/>
            <person name="Yoshinaga Y."/>
            <person name="Zwiers L.-H."/>
            <person name="Turgeon B."/>
            <person name="Goodwin S."/>
            <person name="Spatafora J."/>
            <person name="Crous P."/>
            <person name="Grigoriev I."/>
        </authorList>
    </citation>
    <scope>NUCLEOTIDE SEQUENCE</scope>
    <source>
        <strain evidence="3">CBS 262.69</strain>
    </source>
</reference>
<accession>A0A6G1HJC3</accession>
<feature type="compositionally biased region" description="Acidic residues" evidence="1">
    <location>
        <begin position="188"/>
        <end position="200"/>
    </location>
</feature>